<dbReference type="InterPro" id="IPR004358">
    <property type="entry name" value="Sig_transdc_His_kin-like_C"/>
</dbReference>
<dbReference type="Proteomes" id="UP000077667">
    <property type="component" value="Chromosome"/>
</dbReference>
<evidence type="ECO:0000256" key="2">
    <source>
        <dbReference type="ARBA" id="ARBA00012438"/>
    </source>
</evidence>
<dbReference type="PANTHER" id="PTHR45453:SF1">
    <property type="entry name" value="PHOSPHATE REGULON SENSOR PROTEIN PHOR"/>
    <property type="match status" value="1"/>
</dbReference>
<feature type="transmembrane region" description="Helical" evidence="7">
    <location>
        <begin position="83"/>
        <end position="101"/>
    </location>
</feature>
<evidence type="ECO:0000313" key="9">
    <source>
        <dbReference type="EMBL" id="ANH79671.1"/>
    </source>
</evidence>
<dbReference type="STRING" id="1176587.A8C56_00590"/>
<keyword evidence="7" id="KW-1133">Transmembrane helix</keyword>
<organism evidence="9 10">
    <name type="scientific">Niabella ginsenosidivorans</name>
    <dbReference type="NCBI Taxonomy" id="1176587"/>
    <lineage>
        <taxon>Bacteria</taxon>
        <taxon>Pseudomonadati</taxon>
        <taxon>Bacteroidota</taxon>
        <taxon>Chitinophagia</taxon>
        <taxon>Chitinophagales</taxon>
        <taxon>Chitinophagaceae</taxon>
        <taxon>Niabella</taxon>
    </lineage>
</organism>
<evidence type="ECO:0000256" key="4">
    <source>
        <dbReference type="ARBA" id="ARBA00022679"/>
    </source>
</evidence>
<evidence type="ECO:0000256" key="5">
    <source>
        <dbReference type="ARBA" id="ARBA00022777"/>
    </source>
</evidence>
<dbReference type="InterPro" id="IPR036097">
    <property type="entry name" value="HisK_dim/P_sf"/>
</dbReference>
<dbReference type="OrthoDB" id="9804645at2"/>
<dbReference type="SUPFAM" id="SSF55874">
    <property type="entry name" value="ATPase domain of HSP90 chaperone/DNA topoisomerase II/histidine kinase"/>
    <property type="match status" value="1"/>
</dbReference>
<evidence type="ECO:0000259" key="8">
    <source>
        <dbReference type="PROSITE" id="PS50109"/>
    </source>
</evidence>
<dbReference type="PRINTS" id="PR00344">
    <property type="entry name" value="BCTRLSENSOR"/>
</dbReference>
<feature type="domain" description="Histidine kinase" evidence="8">
    <location>
        <begin position="117"/>
        <end position="331"/>
    </location>
</feature>
<evidence type="ECO:0000256" key="7">
    <source>
        <dbReference type="SAM" id="Phobius"/>
    </source>
</evidence>
<dbReference type="PROSITE" id="PS50109">
    <property type="entry name" value="HIS_KIN"/>
    <property type="match status" value="1"/>
</dbReference>
<name>A0A1A9HYW1_9BACT</name>
<accession>A0A1A9HYW1</accession>
<dbReference type="Gene3D" id="3.30.565.10">
    <property type="entry name" value="Histidine kinase-like ATPase, C-terminal domain"/>
    <property type="match status" value="1"/>
</dbReference>
<keyword evidence="10" id="KW-1185">Reference proteome</keyword>
<keyword evidence="7" id="KW-0812">Transmembrane</keyword>
<dbReference type="PANTHER" id="PTHR45453">
    <property type="entry name" value="PHOSPHATE REGULON SENSOR PROTEIN PHOR"/>
    <property type="match status" value="1"/>
</dbReference>
<sequence>MEQKLKRSSGKTRIIFYLLVVYILAALVWLFILLELQNRELHKARIEHLNTAVKDVHTAEYKARLAKIEAAYRRNHFKYAGEGTVFLGLILWGALFVYRYITQQSKLQQQQQNFTMAVTHELKTPIAVARLNLETLLKRNLDEEKRRKLILMTLEETARLNFLTNNILISSQLEGHNHKINKEDLDLSDLLTDRVEEFEKRFPDRAFQKQIEEDADINGDPLLLQILVNNLIENAIKYSPKEGPIRVTLTKQSQSVIVSVTDEGPGIPEEEKRKIFTKFYRIGNEATRKKQGTGLGLYLCDKIAKDHNADISVTNHEPNGSTFAVKFHISS</sequence>
<proteinExistence type="predicted"/>
<dbReference type="CDD" id="cd00075">
    <property type="entry name" value="HATPase"/>
    <property type="match status" value="1"/>
</dbReference>
<dbReference type="KEGG" id="nia:A8C56_00590"/>
<gene>
    <name evidence="9" type="ORF">A8C56_00590</name>
</gene>
<dbReference type="EMBL" id="CP015772">
    <property type="protein sequence ID" value="ANH79671.1"/>
    <property type="molecule type" value="Genomic_DNA"/>
</dbReference>
<dbReference type="InterPro" id="IPR005467">
    <property type="entry name" value="His_kinase_dom"/>
</dbReference>
<keyword evidence="4" id="KW-0808">Transferase</keyword>
<protein>
    <recommendedName>
        <fullName evidence="2">histidine kinase</fullName>
        <ecNumber evidence="2">2.7.13.3</ecNumber>
    </recommendedName>
</protein>
<dbReference type="InterPro" id="IPR050351">
    <property type="entry name" value="BphY/WalK/GraS-like"/>
</dbReference>
<keyword evidence="5 9" id="KW-0418">Kinase</keyword>
<evidence type="ECO:0000313" key="10">
    <source>
        <dbReference type="Proteomes" id="UP000077667"/>
    </source>
</evidence>
<dbReference type="InterPro" id="IPR003594">
    <property type="entry name" value="HATPase_dom"/>
</dbReference>
<comment type="catalytic activity">
    <reaction evidence="1">
        <text>ATP + protein L-histidine = ADP + protein N-phospho-L-histidine.</text>
        <dbReference type="EC" id="2.7.13.3"/>
    </reaction>
</comment>
<feature type="transmembrane region" description="Helical" evidence="7">
    <location>
        <begin position="14"/>
        <end position="36"/>
    </location>
</feature>
<dbReference type="SUPFAM" id="SSF47384">
    <property type="entry name" value="Homodimeric domain of signal transducing histidine kinase"/>
    <property type="match status" value="1"/>
</dbReference>
<keyword evidence="6" id="KW-0902">Two-component regulatory system</keyword>
<dbReference type="InterPro" id="IPR036890">
    <property type="entry name" value="HATPase_C_sf"/>
</dbReference>
<evidence type="ECO:0000256" key="6">
    <source>
        <dbReference type="ARBA" id="ARBA00023012"/>
    </source>
</evidence>
<evidence type="ECO:0000256" key="3">
    <source>
        <dbReference type="ARBA" id="ARBA00022553"/>
    </source>
</evidence>
<dbReference type="GO" id="GO:0000155">
    <property type="term" value="F:phosphorelay sensor kinase activity"/>
    <property type="evidence" value="ECO:0007669"/>
    <property type="project" value="InterPro"/>
</dbReference>
<dbReference type="GO" id="GO:0005886">
    <property type="term" value="C:plasma membrane"/>
    <property type="evidence" value="ECO:0007669"/>
    <property type="project" value="TreeGrafter"/>
</dbReference>
<dbReference type="Gene3D" id="1.10.287.130">
    <property type="match status" value="1"/>
</dbReference>
<dbReference type="GO" id="GO:0004721">
    <property type="term" value="F:phosphoprotein phosphatase activity"/>
    <property type="evidence" value="ECO:0007669"/>
    <property type="project" value="TreeGrafter"/>
</dbReference>
<dbReference type="CDD" id="cd00082">
    <property type="entry name" value="HisKA"/>
    <property type="match status" value="1"/>
</dbReference>
<dbReference type="Pfam" id="PF02518">
    <property type="entry name" value="HATPase_c"/>
    <property type="match status" value="1"/>
</dbReference>
<dbReference type="InterPro" id="IPR003661">
    <property type="entry name" value="HisK_dim/P_dom"/>
</dbReference>
<dbReference type="SMART" id="SM00387">
    <property type="entry name" value="HATPase_c"/>
    <property type="match status" value="1"/>
</dbReference>
<dbReference type="FunFam" id="3.30.565.10:FF:000006">
    <property type="entry name" value="Sensor histidine kinase WalK"/>
    <property type="match status" value="1"/>
</dbReference>
<evidence type="ECO:0000256" key="1">
    <source>
        <dbReference type="ARBA" id="ARBA00000085"/>
    </source>
</evidence>
<dbReference type="GO" id="GO:0016036">
    <property type="term" value="P:cellular response to phosphate starvation"/>
    <property type="evidence" value="ECO:0007669"/>
    <property type="project" value="TreeGrafter"/>
</dbReference>
<dbReference type="AlphaFoldDB" id="A0A1A9HYW1"/>
<keyword evidence="7" id="KW-0472">Membrane</keyword>
<dbReference type="Pfam" id="PF00512">
    <property type="entry name" value="HisKA"/>
    <property type="match status" value="1"/>
</dbReference>
<dbReference type="SMART" id="SM00388">
    <property type="entry name" value="HisKA"/>
    <property type="match status" value="1"/>
</dbReference>
<keyword evidence="3" id="KW-0597">Phosphoprotein</keyword>
<reference evidence="9 10" key="1">
    <citation type="submission" date="2016-05" db="EMBL/GenBank/DDBJ databases">
        <title>Niabella ginsenosidivorans BS26 whole genome sequencing.</title>
        <authorList>
            <person name="Im W.T."/>
            <person name="Siddiqi M.Z."/>
        </authorList>
    </citation>
    <scope>NUCLEOTIDE SEQUENCE [LARGE SCALE GENOMIC DNA]</scope>
    <source>
        <strain evidence="9 10">BS26</strain>
    </source>
</reference>
<dbReference type="EC" id="2.7.13.3" evidence="2"/>